<dbReference type="EMBL" id="BK016063">
    <property type="protein sequence ID" value="DAF92101.1"/>
    <property type="molecule type" value="Genomic_DNA"/>
</dbReference>
<evidence type="ECO:0000256" key="2">
    <source>
        <dbReference type="ARBA" id="ARBA00022561"/>
    </source>
</evidence>
<organism evidence="5">
    <name type="scientific">Siphoviridae sp. ctgN495</name>
    <dbReference type="NCBI Taxonomy" id="2825608"/>
    <lineage>
        <taxon>Viruses</taxon>
        <taxon>Duplodnaviria</taxon>
        <taxon>Heunggongvirae</taxon>
        <taxon>Uroviricota</taxon>
        <taxon>Caudoviricetes</taxon>
    </lineage>
</organism>
<evidence type="ECO:0000256" key="4">
    <source>
        <dbReference type="SAM" id="MobiDB-lite"/>
    </source>
</evidence>
<dbReference type="Pfam" id="PF07068">
    <property type="entry name" value="Gp23"/>
    <property type="match status" value="1"/>
</dbReference>
<sequence length="455" mass="49357">MITKRSTAPARRPVTAGQSITSGVRNRNASAIKSSVNLTPSQRMFANQLARNCRKPGAIMAATNTSNIMARPDFLDLLPVFVQKLIVTDIFGSVAMRSRQQLVPYFKFIAENTKGETKAGTVMSSPFANRQGVDPNFTGRVVKNEEVDGQLMYTPVLPGTVTIKNAQGVFVDKGDGKLYKADTQAESGTIDYATGEIGTLTGDMTATYQYDNETVGPDTNGQYGAKMGKGYLQLDEFNLVAEAKELACYWSVYSAFAAQQEYGSNIADMAKEAAVGEITAEINTSCLDMLMQAASYKPAFNWDASPILSGAVVPSDYLNMFKLKLGQAAASIYQQTRMTRPNRLVVGTTAAEYIGMINGFKGDNIDDTVGPYKLGTLDQFEIYVNPSYDPDSWVMCCKSNDIRKNSALFGEYMPITNTDVVGLANMSAQQGYATMYASKVVNPATVVKGKILGTF</sequence>
<dbReference type="InterPro" id="IPR010762">
    <property type="entry name" value="Gp23/Gp24_T4-like"/>
</dbReference>
<evidence type="ECO:0000313" key="5">
    <source>
        <dbReference type="EMBL" id="DAF92101.1"/>
    </source>
</evidence>
<keyword evidence="3" id="KW-0946">Virion</keyword>
<proteinExistence type="predicted"/>
<feature type="region of interest" description="Disordered" evidence="4">
    <location>
        <begin position="1"/>
        <end position="21"/>
    </location>
</feature>
<protein>
    <submittedName>
        <fullName evidence="5">Major capsid protein</fullName>
    </submittedName>
</protein>
<evidence type="ECO:0000256" key="1">
    <source>
        <dbReference type="ARBA" id="ARBA00004328"/>
    </source>
</evidence>
<keyword evidence="2" id="KW-0167">Capsid protein</keyword>
<name>A0A8S5UC89_9CAUD</name>
<accession>A0A8S5UC89</accession>
<dbReference type="GO" id="GO:0019028">
    <property type="term" value="C:viral capsid"/>
    <property type="evidence" value="ECO:0007669"/>
    <property type="project" value="UniProtKB-KW"/>
</dbReference>
<comment type="subcellular location">
    <subcellularLocation>
        <location evidence="1">Virion</location>
    </subcellularLocation>
</comment>
<reference evidence="5" key="1">
    <citation type="journal article" date="2021" name="Proc. Natl. Acad. Sci. U.S.A.">
        <title>A Catalog of Tens of Thousands of Viruses from Human Metagenomes Reveals Hidden Associations with Chronic Diseases.</title>
        <authorList>
            <person name="Tisza M.J."/>
            <person name="Buck C.B."/>
        </authorList>
    </citation>
    <scope>NUCLEOTIDE SEQUENCE</scope>
    <source>
        <strain evidence="5">CtgN495</strain>
    </source>
</reference>
<evidence type="ECO:0000256" key="3">
    <source>
        <dbReference type="ARBA" id="ARBA00022844"/>
    </source>
</evidence>